<evidence type="ECO:0000256" key="2">
    <source>
        <dbReference type="ARBA" id="ARBA00023125"/>
    </source>
</evidence>
<evidence type="ECO:0000313" key="7">
    <source>
        <dbReference type="Proteomes" id="UP000017881"/>
    </source>
</evidence>
<dbReference type="PRINTS" id="PR00034">
    <property type="entry name" value="HTHCRP"/>
</dbReference>
<dbReference type="Proteomes" id="UP000017881">
    <property type="component" value="Chromosome"/>
</dbReference>
<name>R4VIN0_9GAMM</name>
<dbReference type="InterPro" id="IPR000595">
    <property type="entry name" value="cNMP-bd_dom"/>
</dbReference>
<dbReference type="EMBL" id="CP005963">
    <property type="protein sequence ID" value="AGM40452.1"/>
    <property type="molecule type" value="Genomic_DNA"/>
</dbReference>
<dbReference type="eggNOG" id="COG0664">
    <property type="taxonomic scope" value="Bacteria"/>
</dbReference>
<dbReference type="PROSITE" id="PS00042">
    <property type="entry name" value="HTH_CRP_1"/>
    <property type="match status" value="1"/>
</dbReference>
<keyword evidence="1" id="KW-0805">Transcription regulation</keyword>
<dbReference type="PROSITE" id="PS51063">
    <property type="entry name" value="HTH_CRP_2"/>
    <property type="match status" value="1"/>
</dbReference>
<dbReference type="GO" id="GO:0005829">
    <property type="term" value="C:cytosol"/>
    <property type="evidence" value="ECO:0007669"/>
    <property type="project" value="TreeGrafter"/>
</dbReference>
<sequence>MEVIMSPQTVRFFQQPPVTILLKHCRRSRYGPGSTLMHRGASSDRLCLILSGSVSVIEDDERGRELVLAYLNAGDFVGEMGLAAETPCRSAWIRTRAPSELAEISYARFQRLQRQHPEVLQPVIEQMTRRLRDTNRRFRNLAFEDVRGRVQAMLSDLATHPDAMTHPDGMQLKITRIELGRLVGCSREMVGRVLRQLEADRLISTRGHTIVVHGAR</sequence>
<dbReference type="KEGG" id="ssal:SPISAL_01765"/>
<dbReference type="SMART" id="SM00419">
    <property type="entry name" value="HTH_CRP"/>
    <property type="match status" value="1"/>
</dbReference>
<dbReference type="SUPFAM" id="SSF46785">
    <property type="entry name" value="Winged helix' DNA-binding domain"/>
    <property type="match status" value="1"/>
</dbReference>
<dbReference type="PATRIC" id="fig|1260251.3.peg.355"/>
<feature type="domain" description="HTH crp-type" evidence="5">
    <location>
        <begin position="144"/>
        <end position="216"/>
    </location>
</feature>
<dbReference type="Gene3D" id="2.60.120.10">
    <property type="entry name" value="Jelly Rolls"/>
    <property type="match status" value="1"/>
</dbReference>
<dbReference type="FunFam" id="1.10.10.10:FF:000006">
    <property type="entry name" value="cAMP-activated global transcriptional regulator CRP"/>
    <property type="match status" value="1"/>
</dbReference>
<dbReference type="GO" id="GO:0003700">
    <property type="term" value="F:DNA-binding transcription factor activity"/>
    <property type="evidence" value="ECO:0007669"/>
    <property type="project" value="InterPro"/>
</dbReference>
<dbReference type="Gene3D" id="1.10.10.10">
    <property type="entry name" value="Winged helix-like DNA-binding domain superfamily/Winged helix DNA-binding domain"/>
    <property type="match status" value="1"/>
</dbReference>
<dbReference type="InterPro" id="IPR036390">
    <property type="entry name" value="WH_DNA-bd_sf"/>
</dbReference>
<dbReference type="InterPro" id="IPR014710">
    <property type="entry name" value="RmlC-like_jellyroll"/>
</dbReference>
<protein>
    <submittedName>
        <fullName evidence="6">DNA-binding transcriptional dual regulator Crp</fullName>
    </submittedName>
</protein>
<evidence type="ECO:0000259" key="4">
    <source>
        <dbReference type="PROSITE" id="PS50042"/>
    </source>
</evidence>
<organism evidence="6 7">
    <name type="scientific">Spiribacter salinus M19-40</name>
    <dbReference type="NCBI Taxonomy" id="1260251"/>
    <lineage>
        <taxon>Bacteria</taxon>
        <taxon>Pseudomonadati</taxon>
        <taxon>Pseudomonadota</taxon>
        <taxon>Gammaproteobacteria</taxon>
        <taxon>Chromatiales</taxon>
        <taxon>Ectothiorhodospiraceae</taxon>
        <taxon>Spiribacter</taxon>
    </lineage>
</organism>
<evidence type="ECO:0000256" key="3">
    <source>
        <dbReference type="ARBA" id="ARBA00023163"/>
    </source>
</evidence>
<dbReference type="Pfam" id="PF00027">
    <property type="entry name" value="cNMP_binding"/>
    <property type="match status" value="1"/>
</dbReference>
<reference evidence="6 7" key="1">
    <citation type="journal article" date="2013" name="Genome Announc.">
        <title>Draft Genome of Spiribacter salinus M19-40, an Abundant Gammaproteobacterium in Aquatic Hypersaline Environments.</title>
        <authorList>
            <person name="Leon M.J."/>
            <person name="Ghai R."/>
            <person name="Fernandez A.B."/>
            <person name="Sanchez-Porro C."/>
            <person name="Rodriguez-Valera F."/>
            <person name="Ventosa A."/>
        </authorList>
    </citation>
    <scope>NUCLEOTIDE SEQUENCE [LARGE SCALE GENOMIC DNA]</scope>
    <source>
        <strain evidence="6">M19-40</strain>
    </source>
</reference>
<dbReference type="CDD" id="cd00038">
    <property type="entry name" value="CAP_ED"/>
    <property type="match status" value="1"/>
</dbReference>
<dbReference type="PANTHER" id="PTHR24567:SF68">
    <property type="entry name" value="DNA-BINDING TRANSCRIPTIONAL DUAL REGULATOR CRP"/>
    <property type="match status" value="1"/>
</dbReference>
<dbReference type="InterPro" id="IPR036388">
    <property type="entry name" value="WH-like_DNA-bd_sf"/>
</dbReference>
<proteinExistence type="predicted"/>
<dbReference type="InterPro" id="IPR012318">
    <property type="entry name" value="HTH_CRP"/>
</dbReference>
<dbReference type="PROSITE" id="PS50042">
    <property type="entry name" value="CNMP_BINDING_3"/>
    <property type="match status" value="1"/>
</dbReference>
<evidence type="ECO:0000256" key="1">
    <source>
        <dbReference type="ARBA" id="ARBA00023015"/>
    </source>
</evidence>
<evidence type="ECO:0000313" key="6">
    <source>
        <dbReference type="EMBL" id="AGM40452.1"/>
    </source>
</evidence>
<dbReference type="SUPFAM" id="SSF51206">
    <property type="entry name" value="cAMP-binding domain-like"/>
    <property type="match status" value="1"/>
</dbReference>
<dbReference type="NCBIfam" id="NF008732">
    <property type="entry name" value="PRK11753.1"/>
    <property type="match status" value="1"/>
</dbReference>
<dbReference type="InterPro" id="IPR018488">
    <property type="entry name" value="cNMP-bd_CS"/>
</dbReference>
<dbReference type="HOGENOM" id="CLU_075053_3_5_6"/>
<dbReference type="Pfam" id="PF13545">
    <property type="entry name" value="HTH_Crp_2"/>
    <property type="match status" value="1"/>
</dbReference>
<dbReference type="SMART" id="SM00100">
    <property type="entry name" value="cNMP"/>
    <property type="match status" value="1"/>
</dbReference>
<dbReference type="InterPro" id="IPR018490">
    <property type="entry name" value="cNMP-bd_dom_sf"/>
</dbReference>
<dbReference type="PANTHER" id="PTHR24567">
    <property type="entry name" value="CRP FAMILY TRANSCRIPTIONAL REGULATORY PROTEIN"/>
    <property type="match status" value="1"/>
</dbReference>
<dbReference type="InterPro" id="IPR018335">
    <property type="entry name" value="Tscrpt_reg_HTH_Crp-type_CS"/>
</dbReference>
<dbReference type="GO" id="GO:0003677">
    <property type="term" value="F:DNA binding"/>
    <property type="evidence" value="ECO:0007669"/>
    <property type="project" value="UniProtKB-KW"/>
</dbReference>
<keyword evidence="3" id="KW-0804">Transcription</keyword>
<gene>
    <name evidence="6" type="ORF">SPISAL_01765</name>
</gene>
<accession>R4VIN0</accession>
<feature type="domain" description="Cyclic nucleotide-binding" evidence="4">
    <location>
        <begin position="30"/>
        <end position="130"/>
    </location>
</feature>
<dbReference type="PROSITE" id="PS00889">
    <property type="entry name" value="CNMP_BINDING_2"/>
    <property type="match status" value="1"/>
</dbReference>
<dbReference type="AlphaFoldDB" id="R4VIN0"/>
<keyword evidence="2 6" id="KW-0238">DNA-binding</keyword>
<evidence type="ECO:0000259" key="5">
    <source>
        <dbReference type="PROSITE" id="PS51063"/>
    </source>
</evidence>
<keyword evidence="7" id="KW-1185">Reference proteome</keyword>
<dbReference type="InterPro" id="IPR050397">
    <property type="entry name" value="Env_Response_Regulators"/>
</dbReference>